<dbReference type="AlphaFoldDB" id="A0A8C1UXP2"/>
<dbReference type="Gene3D" id="3.60.10.10">
    <property type="entry name" value="Endonuclease/exonuclease/phosphatase"/>
    <property type="match status" value="1"/>
</dbReference>
<evidence type="ECO:0000313" key="3">
    <source>
        <dbReference type="Proteomes" id="UP000694700"/>
    </source>
</evidence>
<dbReference type="InterPro" id="IPR000477">
    <property type="entry name" value="RT_dom"/>
</dbReference>
<organism evidence="2 3">
    <name type="scientific">Cyprinus carpio</name>
    <name type="common">Common carp</name>
    <dbReference type="NCBI Taxonomy" id="7962"/>
    <lineage>
        <taxon>Eukaryota</taxon>
        <taxon>Metazoa</taxon>
        <taxon>Chordata</taxon>
        <taxon>Craniata</taxon>
        <taxon>Vertebrata</taxon>
        <taxon>Euteleostomi</taxon>
        <taxon>Actinopterygii</taxon>
        <taxon>Neopterygii</taxon>
        <taxon>Teleostei</taxon>
        <taxon>Ostariophysi</taxon>
        <taxon>Cypriniformes</taxon>
        <taxon>Cyprinidae</taxon>
        <taxon>Cyprininae</taxon>
        <taxon>Cyprinus</taxon>
    </lineage>
</organism>
<feature type="domain" description="Reverse transcriptase" evidence="1">
    <location>
        <begin position="327"/>
        <end position="593"/>
    </location>
</feature>
<dbReference type="PANTHER" id="PTHR31635">
    <property type="entry name" value="REVERSE TRANSCRIPTASE DOMAIN-CONTAINING PROTEIN-RELATED"/>
    <property type="match status" value="1"/>
</dbReference>
<dbReference type="InterPro" id="IPR043502">
    <property type="entry name" value="DNA/RNA_pol_sf"/>
</dbReference>
<protein>
    <recommendedName>
        <fullName evidence="1">Reverse transcriptase domain-containing protein</fullName>
    </recommendedName>
</protein>
<evidence type="ECO:0000313" key="2">
    <source>
        <dbReference type="Ensembl" id="ENSCCRP00015041666.1"/>
    </source>
</evidence>
<dbReference type="SUPFAM" id="SSF56672">
    <property type="entry name" value="DNA/RNA polymerases"/>
    <property type="match status" value="1"/>
</dbReference>
<proteinExistence type="predicted"/>
<dbReference type="PANTHER" id="PTHR31635:SF196">
    <property type="entry name" value="REVERSE TRANSCRIPTASE DOMAIN-CONTAINING PROTEIN-RELATED"/>
    <property type="match status" value="1"/>
</dbReference>
<dbReference type="InterPro" id="IPR036691">
    <property type="entry name" value="Endo/exonu/phosph_ase_sf"/>
</dbReference>
<dbReference type="CDD" id="cd01650">
    <property type="entry name" value="RT_nLTR_like"/>
    <property type="match status" value="1"/>
</dbReference>
<dbReference type="SUPFAM" id="SSF56219">
    <property type="entry name" value="DNase I-like"/>
    <property type="match status" value="1"/>
</dbReference>
<reference evidence="2" key="1">
    <citation type="submission" date="2025-08" db="UniProtKB">
        <authorList>
            <consortium name="Ensembl"/>
        </authorList>
    </citation>
    <scope>IDENTIFICATION</scope>
</reference>
<accession>A0A8C1UXP2</accession>
<dbReference type="Proteomes" id="UP000694700">
    <property type="component" value="Unplaced"/>
</dbReference>
<evidence type="ECO:0000259" key="1">
    <source>
        <dbReference type="PROSITE" id="PS50878"/>
    </source>
</evidence>
<dbReference type="Ensembl" id="ENSCCRT00015043080.1">
    <property type="protein sequence ID" value="ENSCCRP00015041666.1"/>
    <property type="gene ID" value="ENSCCRG00015017333.1"/>
</dbReference>
<dbReference type="Pfam" id="PF00078">
    <property type="entry name" value="RVT_1"/>
    <property type="match status" value="1"/>
</dbReference>
<sequence>MDRFHLIDIWREKNVDDIVYTWSNKDGSRRSRIDFWLVSNHFDENNILVNVLPTPLTDHKAILITINISPNTNCNKYNSYWKMNSSLLKLSAVRQELGKLINYYWIKAKKEGLFCHNWELLKFEIGKYLRKFSSTLVKSQRLMEEKVVSEILAISNISVVDLVEGQRLRLTELQNELDNMYKMRAQGAFIRSRQKWLEHGEQMSAYFFNLEKSRAKLNSVSKMNINGSITDNVDTISRFCYDYYSKLYTSKFSEHDMTSFCKQLKNVKTITEEDQKLCDSPITITEIKQAIELLKCNKSPGNDGITTEFYKQFSEILAPFLFEVYSESLQYSQLPTTMTQGIICLIPKPKKDVLLIDNWRPISLLNNDYKIFAQVFAQRFKLVLDSIIDENQSGFMRNRHICNNIRLIFDLIDYSDLIKDDSFILFLDFFKAFDSVEHPFIFYCLEHFGFGAYFCNAMKTLYAGGNSSVKLNNGTTQRFDLERGVRQGCPVSVYLFLIVAQVFCHFIKSSNLKGIQVEERSILISQLADDTALFLKNVDQIQSAVKIIEVFSSASGLCLNLQKCELFALKSCHYRNICNIPVKDSLTYLGMVITKNEQERISQNFDPVIKKVKNRFNIWLQRDLSLKGRVLLAKAEGISRLTYIASSIHSDNKINKIIDQIMLNFLWKNRIHYIRKSVIVNSYKNGGLDYLDFSTLNNTFKINWLKYFLNNTDSMWNMISKSVFDKLGGLSFLLMCDYRIEKLPVKLSAFHRQALLAWKLIYKHNFSPHHYYIWNNCNILYKHKSIFLKTWFDEGILVVGQLLNYQGYLMTYDEFLSYFNLPVSPKEFASVIGAISLSVVSLCRGISYSKRVSLLQLADTICGKVCFSTSKNNKAIRSLFQKELVSKPHVISYWPRFIGTINWNKVWLLPNKYIITNKVKEISFKILHKFYPAKHFLSKFNKDIDVNC</sequence>
<dbReference type="PROSITE" id="PS50878">
    <property type="entry name" value="RT_POL"/>
    <property type="match status" value="1"/>
</dbReference>
<name>A0A8C1UXP2_CYPCA</name>